<evidence type="ECO:0000313" key="8">
    <source>
        <dbReference type="Proteomes" id="UP000193467"/>
    </source>
</evidence>
<comment type="caution">
    <text evidence="7">The sequence shown here is derived from an EMBL/GenBank/DDBJ whole genome shotgun (WGS) entry which is preliminary data.</text>
</comment>
<keyword evidence="7" id="KW-0808">Transferase</keyword>
<dbReference type="InParanoid" id="A0A1Y2FXH7"/>
<dbReference type="InterPro" id="IPR000719">
    <property type="entry name" value="Prot_kinase_dom"/>
</dbReference>
<dbReference type="GO" id="GO:0031032">
    <property type="term" value="P:actomyosin structure organization"/>
    <property type="evidence" value="ECO:0007669"/>
    <property type="project" value="TreeGrafter"/>
</dbReference>
<name>A0A1Y2FXH7_9BASI</name>
<comment type="catalytic activity">
    <reaction evidence="4">
        <text>L-seryl-[protein] + ATP = O-phospho-L-seryl-[protein] + ADP + H(+)</text>
        <dbReference type="Rhea" id="RHEA:17989"/>
        <dbReference type="Rhea" id="RHEA-COMP:9863"/>
        <dbReference type="Rhea" id="RHEA-COMP:11604"/>
        <dbReference type="ChEBI" id="CHEBI:15378"/>
        <dbReference type="ChEBI" id="CHEBI:29999"/>
        <dbReference type="ChEBI" id="CHEBI:30616"/>
        <dbReference type="ChEBI" id="CHEBI:83421"/>
        <dbReference type="ChEBI" id="CHEBI:456216"/>
        <dbReference type="EC" id="2.7.11.1"/>
    </reaction>
</comment>
<reference evidence="7 8" key="1">
    <citation type="submission" date="2016-07" db="EMBL/GenBank/DDBJ databases">
        <title>Pervasive Adenine N6-methylation of Active Genes in Fungi.</title>
        <authorList>
            <consortium name="DOE Joint Genome Institute"/>
            <person name="Mondo S.J."/>
            <person name="Dannebaum R.O."/>
            <person name="Kuo R.C."/>
            <person name="Labutti K."/>
            <person name="Haridas S."/>
            <person name="Kuo A."/>
            <person name="Salamov A."/>
            <person name="Ahrendt S.R."/>
            <person name="Lipzen A."/>
            <person name="Sullivan W."/>
            <person name="Andreopoulos W.B."/>
            <person name="Clum A."/>
            <person name="Lindquist E."/>
            <person name="Daum C."/>
            <person name="Ramamoorthy G.K."/>
            <person name="Gryganskyi A."/>
            <person name="Culley D."/>
            <person name="Magnuson J.K."/>
            <person name="James T.Y."/>
            <person name="O'Malley M.A."/>
            <person name="Stajich J.E."/>
            <person name="Spatafora J.W."/>
            <person name="Visel A."/>
            <person name="Grigoriev I.V."/>
        </authorList>
    </citation>
    <scope>NUCLEOTIDE SEQUENCE [LARGE SCALE GENOMIC DNA]</scope>
    <source>
        <strain evidence="7 8">62-1032</strain>
    </source>
</reference>
<feature type="compositionally biased region" description="Pro residues" evidence="5">
    <location>
        <begin position="244"/>
        <end position="255"/>
    </location>
</feature>
<dbReference type="SUPFAM" id="SSF56112">
    <property type="entry name" value="Protein kinase-like (PK-like)"/>
    <property type="match status" value="1"/>
</dbReference>
<accession>A0A1Y2FXH7</accession>
<dbReference type="GO" id="GO:0005737">
    <property type="term" value="C:cytoplasm"/>
    <property type="evidence" value="ECO:0007669"/>
    <property type="project" value="TreeGrafter"/>
</dbReference>
<comment type="catalytic activity">
    <reaction evidence="3">
        <text>L-threonyl-[protein] + ATP = O-phospho-L-threonyl-[protein] + ADP + H(+)</text>
        <dbReference type="Rhea" id="RHEA:46608"/>
        <dbReference type="Rhea" id="RHEA-COMP:11060"/>
        <dbReference type="Rhea" id="RHEA-COMP:11605"/>
        <dbReference type="ChEBI" id="CHEBI:15378"/>
        <dbReference type="ChEBI" id="CHEBI:30013"/>
        <dbReference type="ChEBI" id="CHEBI:30616"/>
        <dbReference type="ChEBI" id="CHEBI:61977"/>
        <dbReference type="ChEBI" id="CHEBI:456216"/>
        <dbReference type="EC" id="2.7.11.1"/>
    </reaction>
</comment>
<proteinExistence type="inferred from homology"/>
<dbReference type="Gene3D" id="3.30.200.20">
    <property type="entry name" value="Phosphorylase Kinase, domain 1"/>
    <property type="match status" value="1"/>
</dbReference>
<dbReference type="PROSITE" id="PS50011">
    <property type="entry name" value="PROTEIN_KINASE_DOM"/>
    <property type="match status" value="1"/>
</dbReference>
<dbReference type="EMBL" id="MCGR01000008">
    <property type="protein sequence ID" value="ORY88772.1"/>
    <property type="molecule type" value="Genomic_DNA"/>
</dbReference>
<keyword evidence="1" id="KW-0597">Phosphoprotein</keyword>
<organism evidence="7 8">
    <name type="scientific">Leucosporidium creatinivorum</name>
    <dbReference type="NCBI Taxonomy" id="106004"/>
    <lineage>
        <taxon>Eukaryota</taxon>
        <taxon>Fungi</taxon>
        <taxon>Dikarya</taxon>
        <taxon>Basidiomycota</taxon>
        <taxon>Pucciniomycotina</taxon>
        <taxon>Microbotryomycetes</taxon>
        <taxon>Leucosporidiales</taxon>
        <taxon>Leucosporidium</taxon>
    </lineage>
</organism>
<comment type="similarity">
    <text evidence="2">Belongs to the protein kinase superfamily. STE Ser/Thr protein kinase family. COT1 subfamily.</text>
</comment>
<dbReference type="Gene3D" id="1.10.510.10">
    <property type="entry name" value="Transferase(Phosphotransferase) domain 1"/>
    <property type="match status" value="1"/>
</dbReference>
<evidence type="ECO:0000256" key="3">
    <source>
        <dbReference type="ARBA" id="ARBA00047899"/>
    </source>
</evidence>
<evidence type="ECO:0000256" key="2">
    <source>
        <dbReference type="ARBA" id="ARBA00038271"/>
    </source>
</evidence>
<feature type="compositionally biased region" description="Low complexity" evidence="5">
    <location>
        <begin position="511"/>
        <end position="520"/>
    </location>
</feature>
<keyword evidence="7" id="KW-0418">Kinase</keyword>
<evidence type="ECO:0000313" key="7">
    <source>
        <dbReference type="EMBL" id="ORY88772.1"/>
    </source>
</evidence>
<dbReference type="InterPro" id="IPR011009">
    <property type="entry name" value="Kinase-like_dom_sf"/>
</dbReference>
<feature type="domain" description="Protein kinase" evidence="6">
    <location>
        <begin position="68"/>
        <end position="391"/>
    </location>
</feature>
<feature type="region of interest" description="Disordered" evidence="5">
    <location>
        <begin position="291"/>
        <end position="310"/>
    </location>
</feature>
<dbReference type="STRING" id="106004.A0A1Y2FXH7"/>
<dbReference type="Proteomes" id="UP000193467">
    <property type="component" value="Unassembled WGS sequence"/>
</dbReference>
<sequence>MISWAERRRRIDELLPTLAHILGAAAHSPNELIHLSLLEVAQLEAHRQDIPEELYQLRDSVLSVDDFHSLATLSTSGPFARVELVQSHNQLSGNSNTGKVYVLKTLERRWAFRMRQQQFPRHELAILRLAARSRSPAARVPDVLTAFLSPTAFHVVLSHAPGGDLWGLLERKNAEEGQDGMVIGLEESWVRRWMADLVEVVEWLHAEGWAHRDIKPQNLLLTARGHLLLTDFGSAAPLTHPAPLSSPAPSRPPPTSIARKHSRALVGTPDYIAPEILHNAERVVQDWGFDDSAEEQEKSEEEDQDGEERAYGCEVDWWSVGVTVYELLYGQAPFFAESIAETYDRIVNFETELAFPPDSTVSSAARDLISSLLVDALKRPSSSNLKLQTWFAGTPWARLSSHPGPFQPPPFTPPIVASSFTQAPPSEPQNASVNFNFESAFFSSPGLSILRPSPRSNEQAQTEENEYWAAGVEGDCGGSAEMGMTVMPSSDAFDSSQDAEESPRPRPPPTARATSPWSAPFETPARPGSRVASIGTPATVGGPASSGRRGRRNVSDVEAWKEMQERAWEVGLTARKKRRETGGVGDEVEREDGDEGQGKGSRRSEVEESAPPGVQRDEGLFKLEERQKGVLNELDGLEEKYRSLFALANAA</sequence>
<dbReference type="PANTHER" id="PTHR22988">
    <property type="entry name" value="MYOTONIC DYSTROPHY S/T KINASE-RELATED"/>
    <property type="match status" value="1"/>
</dbReference>
<evidence type="ECO:0000259" key="6">
    <source>
        <dbReference type="PROSITE" id="PS50011"/>
    </source>
</evidence>
<evidence type="ECO:0000256" key="1">
    <source>
        <dbReference type="ARBA" id="ARBA00022553"/>
    </source>
</evidence>
<feature type="compositionally biased region" description="Acidic residues" evidence="5">
    <location>
        <begin position="586"/>
        <end position="595"/>
    </location>
</feature>
<protein>
    <submittedName>
        <fullName evidence="7">Kinase-like domain-containing protein</fullName>
    </submittedName>
</protein>
<evidence type="ECO:0000256" key="5">
    <source>
        <dbReference type="SAM" id="MobiDB-lite"/>
    </source>
</evidence>
<dbReference type="PANTHER" id="PTHR22988:SF71">
    <property type="entry name" value="CITRON RHO-INTERACTING KINASE"/>
    <property type="match status" value="1"/>
</dbReference>
<feature type="compositionally biased region" description="Basic and acidic residues" evidence="5">
    <location>
        <begin position="553"/>
        <end position="568"/>
    </location>
</feature>
<dbReference type="GO" id="GO:0005856">
    <property type="term" value="C:cytoskeleton"/>
    <property type="evidence" value="ECO:0007669"/>
    <property type="project" value="TreeGrafter"/>
</dbReference>
<keyword evidence="8" id="KW-1185">Reference proteome</keyword>
<feature type="region of interest" description="Disordered" evidence="5">
    <location>
        <begin position="239"/>
        <end position="258"/>
    </location>
</feature>
<gene>
    <name evidence="7" type="ORF">BCR35DRAFT_324115</name>
</gene>
<dbReference type="GO" id="GO:0004674">
    <property type="term" value="F:protein serine/threonine kinase activity"/>
    <property type="evidence" value="ECO:0007669"/>
    <property type="project" value="UniProtKB-EC"/>
</dbReference>
<feature type="compositionally biased region" description="Acidic residues" evidence="5">
    <location>
        <begin position="291"/>
        <end position="306"/>
    </location>
</feature>
<dbReference type="GO" id="GO:0005524">
    <property type="term" value="F:ATP binding"/>
    <property type="evidence" value="ECO:0007669"/>
    <property type="project" value="InterPro"/>
</dbReference>
<dbReference type="AlphaFoldDB" id="A0A1Y2FXH7"/>
<dbReference type="SMART" id="SM00220">
    <property type="entry name" value="S_TKc"/>
    <property type="match status" value="1"/>
</dbReference>
<evidence type="ECO:0000256" key="4">
    <source>
        <dbReference type="ARBA" id="ARBA00048679"/>
    </source>
</evidence>
<dbReference type="OrthoDB" id="3359639at2759"/>
<dbReference type="Pfam" id="PF00069">
    <property type="entry name" value="Pkinase"/>
    <property type="match status" value="2"/>
</dbReference>
<dbReference type="InterPro" id="IPR050839">
    <property type="entry name" value="Rho-assoc_Ser/Thr_Kinase"/>
</dbReference>
<feature type="region of interest" description="Disordered" evidence="5">
    <location>
        <begin position="472"/>
        <end position="622"/>
    </location>
</feature>